<dbReference type="Pfam" id="PF00155">
    <property type="entry name" value="Aminotran_1_2"/>
    <property type="match status" value="1"/>
</dbReference>
<keyword evidence="5" id="KW-0456">Lyase</keyword>
<keyword evidence="9" id="KW-1185">Reference proteome</keyword>
<dbReference type="EC" id="4.4.1.13" evidence="2"/>
<dbReference type="Gene3D" id="3.90.1150.10">
    <property type="entry name" value="Aspartate Aminotransferase, domain 1"/>
    <property type="match status" value="1"/>
</dbReference>
<comment type="caution">
    <text evidence="8">The sequence shown here is derived from an EMBL/GenBank/DDBJ whole genome shotgun (WGS) entry which is preliminary data.</text>
</comment>
<dbReference type="GO" id="GO:0008483">
    <property type="term" value="F:transaminase activity"/>
    <property type="evidence" value="ECO:0007669"/>
    <property type="project" value="UniProtKB-KW"/>
</dbReference>
<dbReference type="GO" id="GO:0030170">
    <property type="term" value="F:pyridoxal phosphate binding"/>
    <property type="evidence" value="ECO:0007669"/>
    <property type="project" value="InterPro"/>
</dbReference>
<dbReference type="Proteomes" id="UP000285112">
    <property type="component" value="Unassembled WGS sequence"/>
</dbReference>
<keyword evidence="8" id="KW-0808">Transferase</keyword>
<dbReference type="InterPro" id="IPR015424">
    <property type="entry name" value="PyrdxlP-dep_Trfase"/>
</dbReference>
<feature type="domain" description="Aminotransferase class I/classII large" evidence="7">
    <location>
        <begin position="92"/>
        <end position="430"/>
    </location>
</feature>
<dbReference type="InterPro" id="IPR051798">
    <property type="entry name" value="Class-II_PLP-Dep_Aminotrans"/>
</dbReference>
<evidence type="ECO:0000256" key="4">
    <source>
        <dbReference type="ARBA" id="ARBA00023194"/>
    </source>
</evidence>
<dbReference type="CDD" id="cd00609">
    <property type="entry name" value="AAT_like"/>
    <property type="match status" value="1"/>
</dbReference>
<dbReference type="PANTHER" id="PTHR43525">
    <property type="entry name" value="PROTEIN MALY"/>
    <property type="match status" value="1"/>
</dbReference>
<keyword evidence="4" id="KW-0045">Antibiotic biosynthesis</keyword>
<evidence type="ECO:0000256" key="3">
    <source>
        <dbReference type="ARBA" id="ARBA00022898"/>
    </source>
</evidence>
<dbReference type="InterPro" id="IPR015421">
    <property type="entry name" value="PyrdxlP-dep_Trfase_major"/>
</dbReference>
<gene>
    <name evidence="8" type="ORF">D5S19_31130</name>
</gene>
<proteinExistence type="inferred from homology"/>
<organism evidence="8 9">
    <name type="scientific">Amycolatopsis panacis</name>
    <dbReference type="NCBI Taxonomy" id="2340917"/>
    <lineage>
        <taxon>Bacteria</taxon>
        <taxon>Bacillati</taxon>
        <taxon>Actinomycetota</taxon>
        <taxon>Actinomycetes</taxon>
        <taxon>Pseudonocardiales</taxon>
        <taxon>Pseudonocardiaceae</taxon>
        <taxon>Amycolatopsis</taxon>
    </lineage>
</organism>
<evidence type="ECO:0000256" key="2">
    <source>
        <dbReference type="ARBA" id="ARBA00012224"/>
    </source>
</evidence>
<keyword evidence="3" id="KW-0663">Pyridoxal phosphate</keyword>
<dbReference type="InterPro" id="IPR015422">
    <property type="entry name" value="PyrdxlP-dep_Trfase_small"/>
</dbReference>
<reference evidence="8 9" key="1">
    <citation type="submission" date="2018-09" db="EMBL/GenBank/DDBJ databases">
        <title>YIM PH 21725 draft genome.</title>
        <authorList>
            <person name="Miao C."/>
        </authorList>
    </citation>
    <scope>NUCLEOTIDE SEQUENCE [LARGE SCALE GENOMIC DNA]</scope>
    <source>
        <strain evidence="9">YIM PH21725</strain>
    </source>
</reference>
<dbReference type="PANTHER" id="PTHR43525:SF1">
    <property type="entry name" value="PROTEIN MALY"/>
    <property type="match status" value="1"/>
</dbReference>
<comment type="cofactor">
    <cofactor evidence="1">
        <name>pyridoxal 5'-phosphate</name>
        <dbReference type="ChEBI" id="CHEBI:597326"/>
    </cofactor>
</comment>
<dbReference type="GO" id="GO:0047804">
    <property type="term" value="F:cysteine-S-conjugate beta-lyase activity"/>
    <property type="evidence" value="ECO:0007669"/>
    <property type="project" value="UniProtKB-EC"/>
</dbReference>
<dbReference type="GO" id="GO:0017000">
    <property type="term" value="P:antibiotic biosynthetic process"/>
    <property type="evidence" value="ECO:0007669"/>
    <property type="project" value="UniProtKB-KW"/>
</dbReference>
<dbReference type="InterPro" id="IPR004839">
    <property type="entry name" value="Aminotransferase_I/II_large"/>
</dbReference>
<comment type="similarity">
    <text evidence="6">Belongs to the class-II pyridoxal-phosphate-dependent aminotransferase family. MalY/PatB cystathionine beta-lyase subfamily.</text>
</comment>
<accession>A0A419HJC6</accession>
<evidence type="ECO:0000256" key="1">
    <source>
        <dbReference type="ARBA" id="ARBA00001933"/>
    </source>
</evidence>
<evidence type="ECO:0000259" key="7">
    <source>
        <dbReference type="Pfam" id="PF00155"/>
    </source>
</evidence>
<name>A0A419HJC6_9PSEU</name>
<evidence type="ECO:0000313" key="8">
    <source>
        <dbReference type="EMBL" id="RJQ75879.1"/>
    </source>
</evidence>
<dbReference type="Gene3D" id="3.40.640.10">
    <property type="entry name" value="Type I PLP-dependent aspartate aminotransferase-like (Major domain)"/>
    <property type="match status" value="1"/>
</dbReference>
<dbReference type="SUPFAM" id="SSF53383">
    <property type="entry name" value="PLP-dependent transferases"/>
    <property type="match status" value="1"/>
</dbReference>
<dbReference type="EMBL" id="QZFV01000153">
    <property type="protein sequence ID" value="RJQ75879.1"/>
    <property type="molecule type" value="Genomic_DNA"/>
</dbReference>
<protein>
    <recommendedName>
        <fullName evidence="2">cysteine-S-conjugate beta-lyase</fullName>
        <ecNumber evidence="2">4.4.1.13</ecNumber>
    </recommendedName>
</protein>
<keyword evidence="8" id="KW-0032">Aminotransferase</keyword>
<sequence length="433" mass="47097">MSTKRSWRPLVADKHGSHAVKGTFTDSGAVKGPFTALGEPDMTVKVDDDLAPGEVRDGPVRVPRALRGRRTLSAKWRGAPPAVIPVDIADMDFPLDPVIRAAVRRAIREPLVYPPHYTANGTTEVLAAFYRQAYAMRVDPAEFWLVSSCVAASYLLLNDVLAPGDEAVYFAPSYEHIPRSITGAGGVPVPVDIHGYLDGAWSLLDRVVSGRTRVIYVCNPHNPTGRTFGAGALRHLAGLAAKWDILVVSNELHGRLVLTGRHIPFASLGEDARARTLTLSGPTKSHNMSGLGVAFALFARDGRWRDSPGRIGARMTMPKTVQQAALRAAYGTDSRWLRHTLVRLRANRDFAVAGLTAAGSGIAVHPPEATYFLWLDLGGRSFTEDAAERLERTCGVRLMSGRKFGAEGRRWARMSLATDRNLIREAVRRLAGG</sequence>
<dbReference type="AlphaFoldDB" id="A0A419HJC6"/>
<evidence type="ECO:0000256" key="6">
    <source>
        <dbReference type="ARBA" id="ARBA00037974"/>
    </source>
</evidence>
<evidence type="ECO:0000256" key="5">
    <source>
        <dbReference type="ARBA" id="ARBA00023239"/>
    </source>
</evidence>
<evidence type="ECO:0000313" key="9">
    <source>
        <dbReference type="Proteomes" id="UP000285112"/>
    </source>
</evidence>